<dbReference type="SUPFAM" id="SSF53218">
    <property type="entry name" value="Molybdenum cofactor biosynthesis proteins"/>
    <property type="match status" value="1"/>
</dbReference>
<dbReference type="Gene3D" id="2.40.340.10">
    <property type="entry name" value="MoeA, C-terminal, domain IV"/>
    <property type="match status" value="1"/>
</dbReference>
<gene>
    <name evidence="14" type="ORF">GPICK_09465</name>
</gene>
<dbReference type="GO" id="GO:0005829">
    <property type="term" value="C:cytosol"/>
    <property type="evidence" value="ECO:0007669"/>
    <property type="project" value="TreeGrafter"/>
</dbReference>
<dbReference type="Pfam" id="PF03453">
    <property type="entry name" value="MoeA_N"/>
    <property type="match status" value="1"/>
</dbReference>
<name>A0A0B5BEG0_9BACT</name>
<dbReference type="Gene3D" id="3.40.980.10">
    <property type="entry name" value="MoaB/Mog-like domain"/>
    <property type="match status" value="1"/>
</dbReference>
<evidence type="ECO:0000256" key="8">
    <source>
        <dbReference type="ARBA" id="ARBA00022842"/>
    </source>
</evidence>
<dbReference type="InterPro" id="IPR038987">
    <property type="entry name" value="MoeA-like"/>
</dbReference>
<proteinExistence type="inferred from homology"/>
<dbReference type="SMART" id="SM00852">
    <property type="entry name" value="MoCF_biosynth"/>
    <property type="match status" value="1"/>
</dbReference>
<comment type="cofactor">
    <cofactor evidence="1 11">
        <name>Mg(2+)</name>
        <dbReference type="ChEBI" id="CHEBI:18420"/>
    </cofactor>
</comment>
<dbReference type="InterPro" id="IPR005111">
    <property type="entry name" value="MoeA_C_domain_IV"/>
</dbReference>
<keyword evidence="15" id="KW-1185">Reference proteome</keyword>
<dbReference type="InterPro" id="IPR005110">
    <property type="entry name" value="MoeA_linker/N"/>
</dbReference>
<dbReference type="GO" id="GO:0006777">
    <property type="term" value="P:Mo-molybdopterin cofactor biosynthetic process"/>
    <property type="evidence" value="ECO:0007669"/>
    <property type="project" value="UniProtKB-UniRule"/>
</dbReference>
<evidence type="ECO:0000259" key="13">
    <source>
        <dbReference type="SMART" id="SM00852"/>
    </source>
</evidence>
<evidence type="ECO:0000256" key="1">
    <source>
        <dbReference type="ARBA" id="ARBA00001946"/>
    </source>
</evidence>
<dbReference type="PANTHER" id="PTHR10192">
    <property type="entry name" value="MOLYBDOPTERIN BIOSYNTHESIS PROTEIN"/>
    <property type="match status" value="1"/>
</dbReference>
<evidence type="ECO:0000256" key="5">
    <source>
        <dbReference type="ARBA" id="ARBA00022505"/>
    </source>
</evidence>
<dbReference type="AlphaFoldDB" id="A0A0B5BEG0"/>
<comment type="function">
    <text evidence="2 11">Catalyzes the insertion of molybdate into adenylated molybdopterin with the concomitant release of AMP.</text>
</comment>
<keyword evidence="9 11" id="KW-0501">Molybdenum cofactor biosynthesis</keyword>
<dbReference type="GO" id="GO:0046872">
    <property type="term" value="F:metal ion binding"/>
    <property type="evidence" value="ECO:0007669"/>
    <property type="project" value="UniProtKB-UniRule"/>
</dbReference>
<dbReference type="CDD" id="cd00887">
    <property type="entry name" value="MoeA"/>
    <property type="match status" value="1"/>
</dbReference>
<dbReference type="GO" id="GO:0061599">
    <property type="term" value="F:molybdopterin molybdotransferase activity"/>
    <property type="evidence" value="ECO:0007669"/>
    <property type="project" value="UniProtKB-UniRule"/>
</dbReference>
<dbReference type="FunFam" id="3.40.980.10:FF:000004">
    <property type="entry name" value="Molybdopterin molybdenumtransferase"/>
    <property type="match status" value="1"/>
</dbReference>
<organism evidence="14 15">
    <name type="scientific">Geobacter pickeringii</name>
    <dbReference type="NCBI Taxonomy" id="345632"/>
    <lineage>
        <taxon>Bacteria</taxon>
        <taxon>Pseudomonadati</taxon>
        <taxon>Thermodesulfobacteriota</taxon>
        <taxon>Desulfuromonadia</taxon>
        <taxon>Geobacterales</taxon>
        <taxon>Geobacteraceae</taxon>
        <taxon>Geobacter</taxon>
    </lineage>
</organism>
<keyword evidence="12" id="KW-0472">Membrane</keyword>
<evidence type="ECO:0000256" key="2">
    <source>
        <dbReference type="ARBA" id="ARBA00002901"/>
    </source>
</evidence>
<keyword evidence="7 11" id="KW-0479">Metal-binding</keyword>
<keyword evidence="5 11" id="KW-0500">Molybdenum</keyword>
<dbReference type="Gene3D" id="2.170.190.11">
    <property type="entry name" value="Molybdopterin biosynthesis moea protein, domain 3"/>
    <property type="match status" value="1"/>
</dbReference>
<dbReference type="NCBIfam" id="NF045515">
    <property type="entry name" value="Glp_gephyrin"/>
    <property type="match status" value="1"/>
</dbReference>
<comment type="catalytic activity">
    <reaction evidence="10">
        <text>adenylyl-molybdopterin + molybdate = Mo-molybdopterin + AMP + H(+)</text>
        <dbReference type="Rhea" id="RHEA:35047"/>
        <dbReference type="ChEBI" id="CHEBI:15378"/>
        <dbReference type="ChEBI" id="CHEBI:36264"/>
        <dbReference type="ChEBI" id="CHEBI:62727"/>
        <dbReference type="ChEBI" id="CHEBI:71302"/>
        <dbReference type="ChEBI" id="CHEBI:456215"/>
        <dbReference type="EC" id="2.10.1.1"/>
    </reaction>
</comment>
<feature type="domain" description="MoaB/Mog" evidence="13">
    <location>
        <begin position="177"/>
        <end position="314"/>
    </location>
</feature>
<evidence type="ECO:0000313" key="15">
    <source>
        <dbReference type="Proteomes" id="UP000057609"/>
    </source>
</evidence>
<dbReference type="InterPro" id="IPR036425">
    <property type="entry name" value="MoaB/Mog-like_dom_sf"/>
</dbReference>
<evidence type="ECO:0000256" key="9">
    <source>
        <dbReference type="ARBA" id="ARBA00023150"/>
    </source>
</evidence>
<dbReference type="InterPro" id="IPR036135">
    <property type="entry name" value="MoeA_linker/N_sf"/>
</dbReference>
<dbReference type="Gene3D" id="3.90.105.10">
    <property type="entry name" value="Molybdopterin biosynthesis moea protein, domain 2"/>
    <property type="match status" value="1"/>
</dbReference>
<evidence type="ECO:0000313" key="14">
    <source>
        <dbReference type="EMBL" id="AJE03549.1"/>
    </source>
</evidence>
<dbReference type="EC" id="2.10.1.1" evidence="11"/>
<evidence type="ECO:0000256" key="11">
    <source>
        <dbReference type="RuleBase" id="RU365090"/>
    </source>
</evidence>
<dbReference type="HOGENOM" id="CLU_010186_7_0_7"/>
<evidence type="ECO:0000256" key="6">
    <source>
        <dbReference type="ARBA" id="ARBA00022679"/>
    </source>
</evidence>
<dbReference type="KEGG" id="gpi:GPICK_09465"/>
<dbReference type="EMBL" id="CP009788">
    <property type="protein sequence ID" value="AJE03549.1"/>
    <property type="molecule type" value="Genomic_DNA"/>
</dbReference>
<dbReference type="Pfam" id="PF00994">
    <property type="entry name" value="MoCF_biosynth"/>
    <property type="match status" value="1"/>
</dbReference>
<dbReference type="RefSeq" id="WP_039742576.1">
    <property type="nucleotide sequence ID" value="NZ_CP009788.1"/>
</dbReference>
<accession>A0A0B5BEG0</accession>
<keyword evidence="12" id="KW-0812">Transmembrane</keyword>
<dbReference type="SUPFAM" id="SSF63882">
    <property type="entry name" value="MoeA N-terminal region -like"/>
    <property type="match status" value="1"/>
</dbReference>
<dbReference type="SUPFAM" id="SSF63867">
    <property type="entry name" value="MoeA C-terminal domain-like"/>
    <property type="match status" value="1"/>
</dbReference>
<keyword evidence="12" id="KW-1133">Transmembrane helix</keyword>
<protein>
    <recommendedName>
        <fullName evidence="11">Molybdopterin molybdenumtransferase</fullName>
        <ecNumber evidence="11">2.10.1.1</ecNumber>
    </recommendedName>
</protein>
<evidence type="ECO:0000256" key="4">
    <source>
        <dbReference type="ARBA" id="ARBA00010763"/>
    </source>
</evidence>
<keyword evidence="6 11" id="KW-0808">Transferase</keyword>
<dbReference type="Proteomes" id="UP000057609">
    <property type="component" value="Chromosome"/>
</dbReference>
<evidence type="ECO:0000256" key="3">
    <source>
        <dbReference type="ARBA" id="ARBA00005046"/>
    </source>
</evidence>
<dbReference type="InterPro" id="IPR001453">
    <property type="entry name" value="MoaB/Mog_dom"/>
</dbReference>
<dbReference type="Pfam" id="PF03454">
    <property type="entry name" value="MoeA_C"/>
    <property type="match status" value="1"/>
</dbReference>
<dbReference type="InterPro" id="IPR008284">
    <property type="entry name" value="MoCF_biosynth_CS"/>
</dbReference>
<dbReference type="OrthoDB" id="9804758at2"/>
<dbReference type="PANTHER" id="PTHR10192:SF5">
    <property type="entry name" value="GEPHYRIN"/>
    <property type="match status" value="1"/>
</dbReference>
<evidence type="ECO:0000256" key="12">
    <source>
        <dbReference type="SAM" id="Phobius"/>
    </source>
</evidence>
<keyword evidence="8 11" id="KW-0460">Magnesium</keyword>
<evidence type="ECO:0000256" key="7">
    <source>
        <dbReference type="ARBA" id="ARBA00022723"/>
    </source>
</evidence>
<reference evidence="14 15" key="1">
    <citation type="journal article" date="2015" name="Genome Announc.">
        <title>Complete Genome of Geobacter pickeringii G13T, a Metal-Reducing Isolate from Sedimentary Kaolin Deposits.</title>
        <authorList>
            <person name="Badalamenti J.P."/>
            <person name="Bond D.R."/>
        </authorList>
    </citation>
    <scope>NUCLEOTIDE SEQUENCE [LARGE SCALE GENOMIC DNA]</scope>
    <source>
        <strain evidence="14 15">G13</strain>
    </source>
</reference>
<evidence type="ECO:0000256" key="10">
    <source>
        <dbReference type="ARBA" id="ARBA00047317"/>
    </source>
</evidence>
<comment type="pathway">
    <text evidence="3 11">Cofactor biosynthesis; molybdopterin biosynthesis.</text>
</comment>
<dbReference type="STRING" id="345632.GPICK_09465"/>
<dbReference type="InterPro" id="IPR036688">
    <property type="entry name" value="MoeA_C_domain_IV_sf"/>
</dbReference>
<comment type="similarity">
    <text evidence="4 11">Belongs to the MoeA family.</text>
</comment>
<sequence>MSIFNGLIGDAQRVILQQVNILEEVEVPLLQGLGMVISNDMHASWDMPVADNSAMDGYAFSHETLQENCLKVTGFLPAGKERAVPVAPGEAIKIMTGAPVPPGCDTVVPIEDVEHVDEGIRLKSGVKPGSHIRRRGEDVRCGERVVAAGTMLRPQEIGMLASLGRTMLPVYRAPQVAIIATGDELVEAGSTPIAATKINSNSFSIAAQVVETGASPVVLGIARDDKDSTRAKILAGLQSDVIMTTGGVSVGEKDYVKEVIQELGGEILFWKVNMKPGKPFAFAMLNGKPVFALPGNPVAAMVAFVMFVRPALLKMMGHLHIRKPVVKATVTEPYRNKGDRPHLVMSRLSEINGEYLAEIAADQSSASLAIMVRANGIIELAPGETISPETPVDVTPLNRSFDM</sequence>
<dbReference type="UniPathway" id="UPA00344"/>
<dbReference type="PROSITE" id="PS01079">
    <property type="entry name" value="MOCF_BIOSYNTHESIS_2"/>
    <property type="match status" value="1"/>
</dbReference>
<dbReference type="NCBIfam" id="TIGR00177">
    <property type="entry name" value="molyb_syn"/>
    <property type="match status" value="1"/>
</dbReference>
<feature type="transmembrane region" description="Helical" evidence="12">
    <location>
        <begin position="291"/>
        <end position="312"/>
    </location>
</feature>